<evidence type="ECO:0000313" key="2">
    <source>
        <dbReference type="EMBL" id="QHT85698.1"/>
    </source>
</evidence>
<dbReference type="Pfam" id="PF01755">
    <property type="entry name" value="Glyco_transf_25"/>
    <property type="match status" value="1"/>
</dbReference>
<dbReference type="EMBL" id="MN740044">
    <property type="protein sequence ID" value="QHT85698.1"/>
    <property type="molecule type" value="Genomic_DNA"/>
</dbReference>
<dbReference type="InterPro" id="IPR002654">
    <property type="entry name" value="Glyco_trans_25"/>
</dbReference>
<dbReference type="AlphaFoldDB" id="A0A6C0HY40"/>
<organism evidence="2">
    <name type="scientific">viral metagenome</name>
    <dbReference type="NCBI Taxonomy" id="1070528"/>
    <lineage>
        <taxon>unclassified sequences</taxon>
        <taxon>metagenomes</taxon>
        <taxon>organismal metagenomes</taxon>
    </lineage>
</organism>
<accession>A0A6C0HY40</accession>
<proteinExistence type="predicted"/>
<reference evidence="2" key="1">
    <citation type="journal article" date="2020" name="Nature">
        <title>Giant virus diversity and host interactions through global metagenomics.</title>
        <authorList>
            <person name="Schulz F."/>
            <person name="Roux S."/>
            <person name="Paez-Espino D."/>
            <person name="Jungbluth S."/>
            <person name="Walsh D.A."/>
            <person name="Denef V.J."/>
            <person name="McMahon K.D."/>
            <person name="Konstantinidis K.T."/>
            <person name="Eloe-Fadrosh E.A."/>
            <person name="Kyrpides N.C."/>
            <person name="Woyke T."/>
        </authorList>
    </citation>
    <scope>NUCLEOTIDE SEQUENCE</scope>
    <source>
        <strain evidence="2">GVMAG-M-3300023184-182</strain>
    </source>
</reference>
<name>A0A6C0HY40_9ZZZZ</name>
<protein>
    <recommendedName>
        <fullName evidence="1">Glycosyl transferase family 25 domain-containing protein</fullName>
    </recommendedName>
</protein>
<sequence length="233" mass="27390">MQKPHPYLENTVYINLDYRTDRKQHTEEELAKIGVLSANRLSATKMHHGAVGCSMSHIRCLEMAKKNNWTHVFIAEDDITFMNPELFLSKLREFGESDIEWDVLIIAGNTAPPFGKATDFCIRTHNVQSTTGYIVKQHYYDTMIANFREGVAKLMKDPENKREFAIDIYWKQLQNSGKWYILIPLSVYQYSTYSDVENRMVDYKGFMLDLDKKELIRLQQQRQLQGQMRNMNF</sequence>
<feature type="domain" description="Glycosyl transferase family 25" evidence="1">
    <location>
        <begin position="42"/>
        <end position="91"/>
    </location>
</feature>
<evidence type="ECO:0000259" key="1">
    <source>
        <dbReference type="Pfam" id="PF01755"/>
    </source>
</evidence>